<dbReference type="Proteomes" id="UP000321154">
    <property type="component" value="Unassembled WGS sequence"/>
</dbReference>
<organism evidence="2 3">
    <name type="scientific">Frigoribacterium faeni</name>
    <dbReference type="NCBI Taxonomy" id="145483"/>
    <lineage>
        <taxon>Bacteria</taxon>
        <taxon>Bacillati</taxon>
        <taxon>Actinomycetota</taxon>
        <taxon>Actinomycetes</taxon>
        <taxon>Micrococcales</taxon>
        <taxon>Microbacteriaceae</taxon>
        <taxon>Frigoribacterium</taxon>
    </lineage>
</organism>
<feature type="region of interest" description="Disordered" evidence="1">
    <location>
        <begin position="1"/>
        <end position="59"/>
    </location>
</feature>
<proteinExistence type="predicted"/>
<evidence type="ECO:0000313" key="3">
    <source>
        <dbReference type="Proteomes" id="UP000321154"/>
    </source>
</evidence>
<gene>
    <name evidence="2" type="ORF">FFA01_13120</name>
</gene>
<evidence type="ECO:0000313" key="2">
    <source>
        <dbReference type="EMBL" id="GEK83003.1"/>
    </source>
</evidence>
<keyword evidence="3" id="KW-1185">Reference proteome</keyword>
<accession>A0ABQ0UNE6</accession>
<protein>
    <submittedName>
        <fullName evidence="2">Uncharacterized protein</fullName>
    </submittedName>
</protein>
<sequence>MQLPGDPRPSQLVLRRQPQLRDPGQPAGLLGGNSAEAPKQETDDYEEHEAQRNPAEYAPTESFHISTIANQSMRAADSPSAARILLTLDSDWHQLAVPHAVTQ</sequence>
<comment type="caution">
    <text evidence="2">The sequence shown here is derived from an EMBL/GenBank/DDBJ whole genome shotgun (WGS) entry which is preliminary data.</text>
</comment>
<evidence type="ECO:0000256" key="1">
    <source>
        <dbReference type="SAM" id="MobiDB-lite"/>
    </source>
</evidence>
<dbReference type="EMBL" id="BJUV01000010">
    <property type="protein sequence ID" value="GEK83003.1"/>
    <property type="molecule type" value="Genomic_DNA"/>
</dbReference>
<name>A0ABQ0UNE6_9MICO</name>
<reference evidence="2 3" key="1">
    <citation type="submission" date="2019-07" db="EMBL/GenBank/DDBJ databases">
        <title>Whole genome shotgun sequence of Frigoribacterium faeni NBRC 103066.</title>
        <authorList>
            <person name="Hosoyama A."/>
            <person name="Uohara A."/>
            <person name="Ohji S."/>
            <person name="Ichikawa N."/>
        </authorList>
    </citation>
    <scope>NUCLEOTIDE SEQUENCE [LARGE SCALE GENOMIC DNA]</scope>
    <source>
        <strain evidence="2 3">NBRC 103066</strain>
    </source>
</reference>